<protein>
    <recommendedName>
        <fullName evidence="1">Bacterial Glycosyl hydrolase family 3 C-terminal domain-containing protein</fullName>
    </recommendedName>
</protein>
<dbReference type="Gene3D" id="3.40.50.10870">
    <property type="entry name" value="Glycosyl hydrolase family 3"/>
    <property type="match status" value="1"/>
</dbReference>
<reference evidence="2 3" key="1">
    <citation type="submission" date="2024-09" db="EMBL/GenBank/DDBJ databases">
        <title>Floridaenema gen nov. (Aerosakkonemataceae, Aerosakkonematales ord. nov., Cyanobacteria) from benthic tropical and subtropical fresh waters, with the description of four new species.</title>
        <authorList>
            <person name="Moretto J.A."/>
            <person name="Berthold D.E."/>
            <person name="Lefler F.W."/>
            <person name="Huang I.-S."/>
            <person name="Laughinghouse H. IV."/>
        </authorList>
    </citation>
    <scope>NUCLEOTIDE SEQUENCE [LARGE SCALE GENOMIC DNA]</scope>
    <source>
        <strain evidence="2 3">BLCC-F167</strain>
    </source>
</reference>
<evidence type="ECO:0000313" key="2">
    <source>
        <dbReference type="EMBL" id="MFB2836470.1"/>
    </source>
</evidence>
<dbReference type="EMBL" id="JBHFNT010000154">
    <property type="protein sequence ID" value="MFB2836470.1"/>
    <property type="molecule type" value="Genomic_DNA"/>
</dbReference>
<gene>
    <name evidence="2" type="ORF">ACE1CA_18210</name>
</gene>
<organism evidence="2 3">
    <name type="scientific">Floridaenema evergladense BLCC-F167</name>
    <dbReference type="NCBI Taxonomy" id="3153639"/>
    <lineage>
        <taxon>Bacteria</taxon>
        <taxon>Bacillati</taxon>
        <taxon>Cyanobacteriota</taxon>
        <taxon>Cyanophyceae</taxon>
        <taxon>Oscillatoriophycideae</taxon>
        <taxon>Aerosakkonematales</taxon>
        <taxon>Aerosakkonemataceae</taxon>
        <taxon>Floridanema</taxon>
        <taxon>Floridanema evergladense</taxon>
    </lineage>
</organism>
<sequence length="154" mass="17183">MRDSTQVFGSLPLRLENLINLRNLILVDDLLDCKYLSRQAPAVTIPQRLGYRIQLGDRNSPVTSSSETLQPTLLQIFLRGNPFRGSAGLTQVVEDWFKTLLTNGELQALVIYGSPYLKNQFLPFLPPEIPCISTFGQIPSAQAIALELLFGNNH</sequence>
<name>A0ABV4WN01_9CYAN</name>
<accession>A0ABV4WN01</accession>
<evidence type="ECO:0000313" key="3">
    <source>
        <dbReference type="Proteomes" id="UP001576780"/>
    </source>
</evidence>
<comment type="caution">
    <text evidence="2">The sequence shown here is derived from an EMBL/GenBank/DDBJ whole genome shotgun (WGS) entry which is preliminary data.</text>
</comment>
<feature type="domain" description="Bacterial Glycosyl hydrolase family 3 C-terminal" evidence="1">
    <location>
        <begin position="18"/>
        <end position="151"/>
    </location>
</feature>
<dbReference type="InterPro" id="IPR041518">
    <property type="entry name" value="Bac_GH3_C"/>
</dbReference>
<dbReference type="Proteomes" id="UP001576780">
    <property type="component" value="Unassembled WGS sequence"/>
</dbReference>
<dbReference type="RefSeq" id="WP_413278853.1">
    <property type="nucleotide sequence ID" value="NZ_JBHFNT010000154.1"/>
</dbReference>
<evidence type="ECO:0000259" key="1">
    <source>
        <dbReference type="Pfam" id="PF18034"/>
    </source>
</evidence>
<keyword evidence="3" id="KW-1185">Reference proteome</keyword>
<proteinExistence type="predicted"/>
<dbReference type="Pfam" id="PF18034">
    <property type="entry name" value="Bac_GH3_C"/>
    <property type="match status" value="1"/>
</dbReference>